<comment type="caution">
    <text evidence="1">The sequence shown here is derived from an EMBL/GenBank/DDBJ whole genome shotgun (WGS) entry which is preliminary data.</text>
</comment>
<dbReference type="EMBL" id="LOJF01000010">
    <property type="protein sequence ID" value="KUH58016.1"/>
    <property type="molecule type" value="Genomic_DNA"/>
</dbReference>
<protein>
    <submittedName>
        <fullName evidence="1">Uncharacterized protein</fullName>
    </submittedName>
</protein>
<gene>
    <name evidence="1" type="ORF">AUL39_07275</name>
</gene>
<dbReference type="Proteomes" id="UP000054078">
    <property type="component" value="Unassembled WGS sequence"/>
</dbReference>
<reference evidence="1 2" key="1">
    <citation type="submission" date="2015-12" db="EMBL/GenBank/DDBJ databases">
        <title>Draft Genome Sequence of Olsenella scatoligenes SK9K4T; a Producer of 3-Methylindole- (skatole) and 4-Methylphenol- (p-cresol) Isolated from Pig Feces.</title>
        <authorList>
            <person name="Li X."/>
            <person name="Borg B."/>
            <person name="Canibe N."/>
        </authorList>
    </citation>
    <scope>NUCLEOTIDE SEQUENCE [LARGE SCALE GENOMIC DNA]</scope>
    <source>
        <strain evidence="1 2">SK9K4</strain>
    </source>
</reference>
<dbReference type="AlphaFoldDB" id="A0A117J3X1"/>
<organism evidence="1 2">
    <name type="scientific">Tractidigestivibacter scatoligenes</name>
    <name type="common">Olsenella scatoligenes</name>
    <dbReference type="NCBI Taxonomy" id="1299998"/>
    <lineage>
        <taxon>Bacteria</taxon>
        <taxon>Bacillati</taxon>
        <taxon>Actinomycetota</taxon>
        <taxon>Coriobacteriia</taxon>
        <taxon>Coriobacteriales</taxon>
        <taxon>Atopobiaceae</taxon>
        <taxon>Tractidigestivibacter</taxon>
    </lineage>
</organism>
<accession>A0A117J3X1</accession>
<name>A0A117J3X1_TRASO</name>
<proteinExistence type="predicted"/>
<sequence>MADEKKVIDLELPAGKLFAQYPDLSGLLAEMGIENVDAEKTFPEVAADLGVETSVIAFALEASGYSVQGLKAADDGYKSPLDDVMNVLFDNSFHGEPLPDTSSSGPMLAHMEMAIRRAQDEGKLPK</sequence>
<evidence type="ECO:0000313" key="2">
    <source>
        <dbReference type="Proteomes" id="UP000054078"/>
    </source>
</evidence>
<evidence type="ECO:0000313" key="1">
    <source>
        <dbReference type="EMBL" id="KUH58016.1"/>
    </source>
</evidence>
<dbReference type="OrthoDB" id="3192156at2"/>
<dbReference type="RefSeq" id="WP_059054947.1">
    <property type="nucleotide sequence ID" value="NZ_LOJF01000010.1"/>
</dbReference>
<keyword evidence="2" id="KW-1185">Reference proteome</keyword>